<proteinExistence type="predicted"/>
<dbReference type="Proteomes" id="UP000253141">
    <property type="component" value="Unassembled WGS sequence"/>
</dbReference>
<reference evidence="2 3" key="1">
    <citation type="submission" date="2018-07" db="EMBL/GenBank/DDBJ databases">
        <title>Genome analysis of Runella aurantiaca.</title>
        <authorList>
            <person name="Yang X."/>
        </authorList>
    </citation>
    <scope>NUCLEOTIDE SEQUENCE [LARGE SCALE GENOMIC DNA]</scope>
    <source>
        <strain evidence="2 3">YX9</strain>
    </source>
</reference>
<feature type="domain" description="DUF5615" evidence="1">
    <location>
        <begin position="3"/>
        <end position="96"/>
    </location>
</feature>
<organism evidence="2 3">
    <name type="scientific">Runella aurantiaca</name>
    <dbReference type="NCBI Taxonomy" id="2282308"/>
    <lineage>
        <taxon>Bacteria</taxon>
        <taxon>Pseudomonadati</taxon>
        <taxon>Bacteroidota</taxon>
        <taxon>Cytophagia</taxon>
        <taxon>Cytophagales</taxon>
        <taxon>Spirosomataceae</taxon>
        <taxon>Runella</taxon>
    </lineage>
</organism>
<keyword evidence="3" id="KW-1185">Reference proteome</keyword>
<accession>A0A369I6X7</accession>
<sequence length="110" mass="12765">MPKILLDENIPKRLKFRLLEVEPDVFTVRDMDWLSVKNGKLLALAVENRFDIFVTTDKNIPFQHNISQIDLAFIVLNVSNLKYEFIQPLLPQIFMLIPNAAKGQVYSLHV</sequence>
<dbReference type="Pfam" id="PF18480">
    <property type="entry name" value="DUF5615"/>
    <property type="match status" value="1"/>
</dbReference>
<gene>
    <name evidence="2" type="ORF">DVG78_13120</name>
</gene>
<dbReference type="AlphaFoldDB" id="A0A369I6X7"/>
<evidence type="ECO:0000313" key="2">
    <source>
        <dbReference type="EMBL" id="RDB05519.1"/>
    </source>
</evidence>
<comment type="caution">
    <text evidence="2">The sequence shown here is derived from an EMBL/GenBank/DDBJ whole genome shotgun (WGS) entry which is preliminary data.</text>
</comment>
<evidence type="ECO:0000313" key="3">
    <source>
        <dbReference type="Proteomes" id="UP000253141"/>
    </source>
</evidence>
<evidence type="ECO:0000259" key="1">
    <source>
        <dbReference type="Pfam" id="PF18480"/>
    </source>
</evidence>
<dbReference type="InterPro" id="IPR041049">
    <property type="entry name" value="DUF5615"/>
</dbReference>
<dbReference type="RefSeq" id="WP_114461528.1">
    <property type="nucleotide sequence ID" value="NZ_QPIW01000009.1"/>
</dbReference>
<dbReference type="EMBL" id="QPIW01000009">
    <property type="protein sequence ID" value="RDB05519.1"/>
    <property type="molecule type" value="Genomic_DNA"/>
</dbReference>
<dbReference type="OrthoDB" id="8085537at2"/>
<name>A0A369I6X7_9BACT</name>
<protein>
    <recommendedName>
        <fullName evidence="1">DUF5615 domain-containing protein</fullName>
    </recommendedName>
</protein>